<dbReference type="Proteomes" id="UP000016856">
    <property type="component" value="Unassembled WGS sequence"/>
</dbReference>
<gene>
    <name evidence="3" type="ORF">O163_04965</name>
</gene>
<feature type="domain" description="HD" evidence="1">
    <location>
        <begin position="4"/>
        <end position="126"/>
    </location>
</feature>
<organism evidence="3 4">
    <name type="scientific">Caldanaerobacter subterraneus subsp. yonseiensis KB-1</name>
    <dbReference type="NCBI Taxonomy" id="1388761"/>
    <lineage>
        <taxon>Bacteria</taxon>
        <taxon>Bacillati</taxon>
        <taxon>Bacillota</taxon>
        <taxon>Clostridia</taxon>
        <taxon>Thermoanaerobacterales</taxon>
        <taxon>Thermoanaerobacteraceae</taxon>
        <taxon>Caldanaerobacter</taxon>
    </lineage>
</organism>
<dbReference type="PANTHER" id="PTHR43155">
    <property type="entry name" value="CYCLIC DI-GMP PHOSPHODIESTERASE PA4108-RELATED"/>
    <property type="match status" value="1"/>
</dbReference>
<name>U5CHR4_CALSX</name>
<proteinExistence type="predicted"/>
<dbReference type="InterPro" id="IPR006675">
    <property type="entry name" value="HDIG_dom"/>
</dbReference>
<dbReference type="Pfam" id="PF13487">
    <property type="entry name" value="HD_5"/>
    <property type="match status" value="1"/>
</dbReference>
<dbReference type="SUPFAM" id="SSF109604">
    <property type="entry name" value="HD-domain/PDEase-like"/>
    <property type="match status" value="1"/>
</dbReference>
<dbReference type="PATRIC" id="fig|1388761.3.peg.990"/>
<dbReference type="PROSITE" id="PS51832">
    <property type="entry name" value="HD_GYP"/>
    <property type="match status" value="1"/>
</dbReference>
<dbReference type="SMART" id="SM00471">
    <property type="entry name" value="HDc"/>
    <property type="match status" value="1"/>
</dbReference>
<dbReference type="AlphaFoldDB" id="U5CHR4"/>
<evidence type="ECO:0000259" key="2">
    <source>
        <dbReference type="PROSITE" id="PS51832"/>
    </source>
</evidence>
<dbReference type="RefSeq" id="WP_022587607.1">
    <property type="nucleotide sequence ID" value="NZ_AXDC01000010.1"/>
</dbReference>
<dbReference type="Gene3D" id="1.10.3210.10">
    <property type="entry name" value="Hypothetical protein af1432"/>
    <property type="match status" value="1"/>
</dbReference>
<protein>
    <submittedName>
        <fullName evidence="3">Diguanylate cyclase</fullName>
    </submittedName>
</protein>
<evidence type="ECO:0000313" key="4">
    <source>
        <dbReference type="Proteomes" id="UP000016856"/>
    </source>
</evidence>
<evidence type="ECO:0000259" key="1">
    <source>
        <dbReference type="PROSITE" id="PS51831"/>
    </source>
</evidence>
<dbReference type="NCBIfam" id="TIGR00277">
    <property type="entry name" value="HDIG"/>
    <property type="match status" value="1"/>
</dbReference>
<dbReference type="CDD" id="cd00077">
    <property type="entry name" value="HDc"/>
    <property type="match status" value="1"/>
</dbReference>
<comment type="caution">
    <text evidence="3">The sequence shown here is derived from an EMBL/GenBank/DDBJ whole genome shotgun (WGS) entry which is preliminary data.</text>
</comment>
<reference evidence="3 4" key="1">
    <citation type="journal article" date="2013" name="Genome Announc.">
        <title>Draft Genome Sequence of an Anaerobic and Extremophilic Bacterium, Caldanaerobacter yonseiensis, Isolated from a Geothermal Hot Stream.</title>
        <authorList>
            <person name="Lee S.J."/>
            <person name="Lee Y.J."/>
            <person name="Park G.S."/>
            <person name="Kim B.C."/>
            <person name="Lee S.J."/>
            <person name="Shin J.H."/>
            <person name="Lee D.W."/>
        </authorList>
    </citation>
    <scope>NUCLEOTIDE SEQUENCE [LARGE SCALE GENOMIC DNA]</scope>
    <source>
        <strain evidence="3 4">KB-1</strain>
    </source>
</reference>
<dbReference type="InterPro" id="IPR003607">
    <property type="entry name" value="HD/PDEase_dom"/>
</dbReference>
<dbReference type="PROSITE" id="PS51831">
    <property type="entry name" value="HD"/>
    <property type="match status" value="1"/>
</dbReference>
<feature type="domain" description="HD-GYP" evidence="2">
    <location>
        <begin position="1"/>
        <end position="172"/>
    </location>
</feature>
<dbReference type="EMBL" id="AXDC01000010">
    <property type="protein sequence ID" value="ERM92465.1"/>
    <property type="molecule type" value="Genomic_DNA"/>
</dbReference>
<sequence length="172" mass="19861">MYELIKHQYSVAELSRNIGRYMKLTLNEIKLLELAAFFHDVGKLFIPKKLLSKKGFLSAEEFEIVKMHSVYGAELLKQYGFDNVIVSAVRHHHERYDGRGYPDGMRGEEIPLFSRIIAAADAFEVMTTGRVYKKSISKDKAIEELIRCSGTQFDPEVVKIFVKMFKEEEAYV</sequence>
<dbReference type="InterPro" id="IPR037522">
    <property type="entry name" value="HD_GYP_dom"/>
</dbReference>
<dbReference type="InterPro" id="IPR006674">
    <property type="entry name" value="HD_domain"/>
</dbReference>
<accession>U5CHR4</accession>
<evidence type="ECO:0000313" key="3">
    <source>
        <dbReference type="EMBL" id="ERM92465.1"/>
    </source>
</evidence>